<feature type="chain" id="PRO_5003319907" evidence="1">
    <location>
        <begin position="20"/>
        <end position="177"/>
    </location>
</feature>
<reference evidence="3" key="1">
    <citation type="journal article" date="2011" name="Genome Res.">
        <title>Phylogeny-wide analysis of social amoeba genomes highlights ancient origins for complex intercellular communication.</title>
        <authorList>
            <person name="Heidel A.J."/>
            <person name="Lawal H.M."/>
            <person name="Felder M."/>
            <person name="Schilde C."/>
            <person name="Helps N.R."/>
            <person name="Tunggal B."/>
            <person name="Rivero F."/>
            <person name="John U."/>
            <person name="Schleicher M."/>
            <person name="Eichinger L."/>
            <person name="Platzer M."/>
            <person name="Noegel A.A."/>
            <person name="Schaap P."/>
            <person name="Gloeckner G."/>
        </authorList>
    </citation>
    <scope>NUCLEOTIDE SEQUENCE [LARGE SCALE GENOMIC DNA]</scope>
    <source>
        <strain evidence="3">SH3</strain>
    </source>
</reference>
<dbReference type="STRING" id="1054147.F4Q4D9"/>
<keyword evidence="1" id="KW-0732">Signal</keyword>
<dbReference type="Proteomes" id="UP000007797">
    <property type="component" value="Unassembled WGS sequence"/>
</dbReference>
<dbReference type="EMBL" id="GL883021">
    <property type="protein sequence ID" value="EGG17001.1"/>
    <property type="molecule type" value="Genomic_DNA"/>
</dbReference>
<dbReference type="KEGG" id="dfa:DFA_07982"/>
<keyword evidence="3" id="KW-1185">Reference proteome</keyword>
<protein>
    <submittedName>
        <fullName evidence="2">Uncharacterized protein</fullName>
    </submittedName>
</protein>
<evidence type="ECO:0000313" key="2">
    <source>
        <dbReference type="EMBL" id="EGG17001.1"/>
    </source>
</evidence>
<proteinExistence type="predicted"/>
<evidence type="ECO:0000313" key="3">
    <source>
        <dbReference type="Proteomes" id="UP000007797"/>
    </source>
</evidence>
<dbReference type="PANTHER" id="PTHR38742:SF1">
    <property type="entry name" value="SECRETED PROTEIN C"/>
    <property type="match status" value="1"/>
</dbReference>
<dbReference type="AlphaFoldDB" id="F4Q4D9"/>
<organism evidence="2 3">
    <name type="scientific">Cavenderia fasciculata</name>
    <name type="common">Slime mold</name>
    <name type="synonym">Dictyostelium fasciculatum</name>
    <dbReference type="NCBI Taxonomy" id="261658"/>
    <lineage>
        <taxon>Eukaryota</taxon>
        <taxon>Amoebozoa</taxon>
        <taxon>Evosea</taxon>
        <taxon>Eumycetozoa</taxon>
        <taxon>Dictyostelia</taxon>
        <taxon>Acytosteliales</taxon>
        <taxon>Cavenderiaceae</taxon>
        <taxon>Cavenderia</taxon>
    </lineage>
</organism>
<sequence>MKFILFCFIAFLAINSAYAKNNIKSVPTDIGAFVLGFAEGLEISLNENATTCISQYVATLDDFENGVSLISTGFKKLSVSDIGAGITDLGQGLEAIPTIFSTCGVEQLIQQIESIAAQLSSGADGIIEVIAKEVINIIHKKANLTTEFKNLVNAWKVQDYQTAGENLGEVVGTLLDV</sequence>
<accession>F4Q4D9</accession>
<feature type="signal peptide" evidence="1">
    <location>
        <begin position="1"/>
        <end position="19"/>
    </location>
</feature>
<dbReference type="OrthoDB" id="17229at2759"/>
<dbReference type="OMA" id="HEIVNIF"/>
<evidence type="ECO:0000256" key="1">
    <source>
        <dbReference type="SAM" id="SignalP"/>
    </source>
</evidence>
<dbReference type="GeneID" id="14869809"/>
<dbReference type="CDD" id="cd22935">
    <property type="entry name" value="SctA-like"/>
    <property type="match status" value="1"/>
</dbReference>
<name>F4Q4D9_CACFS</name>
<gene>
    <name evidence="2" type="ORF">DFA_07982</name>
</gene>
<dbReference type="PANTHER" id="PTHR38742">
    <property type="entry name" value="PROTEIN GP17"/>
    <property type="match status" value="1"/>
</dbReference>
<dbReference type="RefSeq" id="XP_004355485.1">
    <property type="nucleotide sequence ID" value="XM_004355432.1"/>
</dbReference>